<sequence>MESPLGIGKIVQKLDPSLFIRVHRSFIVNLSKIERIVRTGSCTSLFMDDGHEIIVGKSYLAKIKPFLL</sequence>
<dbReference type="GeneID" id="78462121"/>
<dbReference type="AlphaFoldDB" id="A0A4U9UM82"/>
<dbReference type="Pfam" id="PF04397">
    <property type="entry name" value="LytTR"/>
    <property type="match status" value="1"/>
</dbReference>
<reference evidence="3 4" key="1">
    <citation type="submission" date="2019-05" db="EMBL/GenBank/DDBJ databases">
        <authorList>
            <consortium name="Pathogen Informatics"/>
        </authorList>
    </citation>
    <scope>NUCLEOTIDE SEQUENCE [LARGE SCALE GENOMIC DNA]</scope>
    <source>
        <strain evidence="3 4">NCTC11429</strain>
    </source>
</reference>
<dbReference type="InterPro" id="IPR046947">
    <property type="entry name" value="LytR-like"/>
</dbReference>
<dbReference type="Gene3D" id="2.40.50.1020">
    <property type="entry name" value="LytTr DNA-binding domain"/>
    <property type="match status" value="1"/>
</dbReference>
<dbReference type="PANTHER" id="PTHR37299">
    <property type="entry name" value="TRANSCRIPTIONAL REGULATOR-RELATED"/>
    <property type="match status" value="1"/>
</dbReference>
<dbReference type="GO" id="GO:0003677">
    <property type="term" value="F:DNA binding"/>
    <property type="evidence" value="ECO:0007669"/>
    <property type="project" value="UniProtKB-KW"/>
</dbReference>
<protein>
    <submittedName>
        <fullName evidence="2">LytTR family DNA-binding domain-containing protein</fullName>
    </submittedName>
    <submittedName>
        <fullName evidence="3">Response regulator of the LytR/AlgR family</fullName>
    </submittedName>
</protein>
<dbReference type="SMART" id="SM00850">
    <property type="entry name" value="LytTR"/>
    <property type="match status" value="1"/>
</dbReference>
<feature type="domain" description="HTH LytTR-type" evidence="1">
    <location>
        <begin position="1"/>
        <end position="68"/>
    </location>
</feature>
<dbReference type="GO" id="GO:0000156">
    <property type="term" value="F:phosphorelay response regulator activity"/>
    <property type="evidence" value="ECO:0007669"/>
    <property type="project" value="InterPro"/>
</dbReference>
<dbReference type="Proteomes" id="UP000308196">
    <property type="component" value="Chromosome"/>
</dbReference>
<evidence type="ECO:0000313" key="4">
    <source>
        <dbReference type="Proteomes" id="UP000308196"/>
    </source>
</evidence>
<organism evidence="3 4">
    <name type="scientific">Sphingobacterium thalpophilum</name>
    <dbReference type="NCBI Taxonomy" id="259"/>
    <lineage>
        <taxon>Bacteria</taxon>
        <taxon>Pseudomonadati</taxon>
        <taxon>Bacteroidota</taxon>
        <taxon>Sphingobacteriia</taxon>
        <taxon>Sphingobacteriales</taxon>
        <taxon>Sphingobacteriaceae</taxon>
        <taxon>Sphingobacterium</taxon>
    </lineage>
</organism>
<keyword evidence="2" id="KW-0238">DNA-binding</keyword>
<gene>
    <name evidence="2" type="ORF">ABTW24_04150</name>
    <name evidence="3" type="ORF">NCTC11429_01351</name>
</gene>
<dbReference type="KEGG" id="stha:NCTC11429_01351"/>
<proteinExistence type="predicted"/>
<evidence type="ECO:0000313" key="5">
    <source>
        <dbReference type="Proteomes" id="UP001566204"/>
    </source>
</evidence>
<reference evidence="2 5" key="2">
    <citation type="submission" date="2024-06" db="EMBL/GenBank/DDBJ databases">
        <title>Soil Sphingobacterium thalpophilum.</title>
        <authorList>
            <person name="Yang J."/>
            <person name="Li J."/>
        </authorList>
    </citation>
    <scope>NUCLEOTIDE SEQUENCE [LARGE SCALE GENOMIC DNA]</scope>
    <source>
        <strain evidence="2 5">22g91tb</strain>
    </source>
</reference>
<evidence type="ECO:0000313" key="3">
    <source>
        <dbReference type="EMBL" id="VTR34566.1"/>
    </source>
</evidence>
<dbReference type="Proteomes" id="UP001566204">
    <property type="component" value="Unassembled WGS sequence"/>
</dbReference>
<dbReference type="PROSITE" id="PS50930">
    <property type="entry name" value="HTH_LYTTR"/>
    <property type="match status" value="1"/>
</dbReference>
<keyword evidence="5" id="KW-1185">Reference proteome</keyword>
<evidence type="ECO:0000313" key="2">
    <source>
        <dbReference type="EMBL" id="MEZ0450781.1"/>
    </source>
</evidence>
<evidence type="ECO:0000259" key="1">
    <source>
        <dbReference type="PROSITE" id="PS50930"/>
    </source>
</evidence>
<dbReference type="STRING" id="1123265.GCA_000686625_01790"/>
<dbReference type="EMBL" id="JBEOQB010000001">
    <property type="protein sequence ID" value="MEZ0450781.1"/>
    <property type="molecule type" value="Genomic_DNA"/>
</dbReference>
<accession>A0A4U9UM82</accession>
<dbReference type="EMBL" id="LR590484">
    <property type="protein sequence ID" value="VTR34566.1"/>
    <property type="molecule type" value="Genomic_DNA"/>
</dbReference>
<dbReference type="PANTHER" id="PTHR37299:SF1">
    <property type="entry name" value="STAGE 0 SPORULATION PROTEIN A HOMOLOG"/>
    <property type="match status" value="1"/>
</dbReference>
<dbReference type="InterPro" id="IPR007492">
    <property type="entry name" value="LytTR_DNA-bd_dom"/>
</dbReference>
<name>A0A4U9UM82_9SPHI</name>
<dbReference type="RefSeq" id="WP_081817824.1">
    <property type="nucleotide sequence ID" value="NZ_CP141191.1"/>
</dbReference>